<sequence>MTSSSGLISFTVDLGFARGIDSEIFASFSWVCISGSTSLLNWGQENEKDWIEIPVTFINPNLLEIRIDPKISLLKLSVIEDSL</sequence>
<evidence type="ECO:0000313" key="2">
    <source>
        <dbReference type="Proteomes" id="UP000011770"/>
    </source>
</evidence>
<gene>
    <name evidence="1" type="ORF">LEP1GSC188_4383</name>
</gene>
<evidence type="ECO:0000313" key="1">
    <source>
        <dbReference type="EMBL" id="EMF84058.1"/>
    </source>
</evidence>
<protein>
    <submittedName>
        <fullName evidence="1">Uncharacterized protein</fullName>
    </submittedName>
</protein>
<proteinExistence type="predicted"/>
<accession>M3ESP7</accession>
<dbReference type="Proteomes" id="UP000011770">
    <property type="component" value="Unassembled WGS sequence"/>
</dbReference>
<dbReference type="AlphaFoldDB" id="M3ESP7"/>
<name>M3ESP7_9LEPT</name>
<dbReference type="EMBL" id="AHOR02000010">
    <property type="protein sequence ID" value="EMF84058.1"/>
    <property type="molecule type" value="Genomic_DNA"/>
</dbReference>
<comment type="caution">
    <text evidence="1">The sequence shown here is derived from an EMBL/GenBank/DDBJ whole genome shotgun (WGS) entry which is preliminary data.</text>
</comment>
<organism evidence="1 2">
    <name type="scientific">Leptospira weilii serovar Topaz str. LT2116</name>
    <dbReference type="NCBI Taxonomy" id="1088540"/>
    <lineage>
        <taxon>Bacteria</taxon>
        <taxon>Pseudomonadati</taxon>
        <taxon>Spirochaetota</taxon>
        <taxon>Spirochaetia</taxon>
        <taxon>Leptospirales</taxon>
        <taxon>Leptospiraceae</taxon>
        <taxon>Leptospira</taxon>
    </lineage>
</organism>
<reference evidence="1 2" key="1">
    <citation type="submission" date="2013-01" db="EMBL/GenBank/DDBJ databases">
        <authorList>
            <person name="Harkins D.M."/>
            <person name="Durkin A.S."/>
            <person name="Brinkac L.M."/>
            <person name="Haft D.H."/>
            <person name="Selengut J.D."/>
            <person name="Sanka R."/>
            <person name="DePew J."/>
            <person name="Purushe J."/>
            <person name="Tulsiani S.M."/>
            <person name="Graham G.C."/>
            <person name="Burns M.-A."/>
            <person name="Dohnt M.F."/>
            <person name="Smythe L.D."/>
            <person name="McKay D.B."/>
            <person name="Craig S.B."/>
            <person name="Vinetz J.M."/>
            <person name="Sutton G.G."/>
            <person name="Nierman W.C."/>
            <person name="Fouts D.E."/>
        </authorList>
    </citation>
    <scope>NUCLEOTIDE SEQUENCE [LARGE SCALE GENOMIC DNA]</scope>
    <source>
        <strain evidence="1 2">LT2116</strain>
    </source>
</reference>